<keyword evidence="6" id="KW-0378">Hydrolase</keyword>
<protein>
    <submittedName>
        <fullName evidence="16">Uncharacterized protein</fullName>
    </submittedName>
</protein>
<evidence type="ECO:0000256" key="12">
    <source>
        <dbReference type="SAM" id="MobiDB-lite"/>
    </source>
</evidence>
<dbReference type="SMART" id="SM00184">
    <property type="entry name" value="RING"/>
    <property type="match status" value="1"/>
</dbReference>
<keyword evidence="7" id="KW-0347">Helicase</keyword>
<keyword evidence="5 11" id="KW-0863">Zinc-finger</keyword>
<dbReference type="InterPro" id="IPR049730">
    <property type="entry name" value="SNF2/RAD54-like_C"/>
</dbReference>
<dbReference type="PANTHER" id="PTHR45626">
    <property type="entry name" value="TRANSCRIPTION TERMINATION FACTOR 2-RELATED"/>
    <property type="match status" value="1"/>
</dbReference>
<dbReference type="InterPro" id="IPR027417">
    <property type="entry name" value="P-loop_NTPase"/>
</dbReference>
<dbReference type="Gene3D" id="3.30.40.10">
    <property type="entry name" value="Zinc/RING finger domain, C3HC4 (zinc finger)"/>
    <property type="match status" value="1"/>
</dbReference>
<dbReference type="EMBL" id="JAKIXB020000002">
    <property type="protein sequence ID" value="KAL1611052.1"/>
    <property type="molecule type" value="Genomic_DNA"/>
</dbReference>
<dbReference type="SMART" id="SM00910">
    <property type="entry name" value="HIRAN"/>
    <property type="match status" value="1"/>
</dbReference>
<dbReference type="InterPro" id="IPR038718">
    <property type="entry name" value="SNF2-like_sf"/>
</dbReference>
<dbReference type="SUPFAM" id="SSF52540">
    <property type="entry name" value="P-loop containing nucleoside triphosphate hydrolases"/>
    <property type="match status" value="2"/>
</dbReference>
<comment type="similarity">
    <text evidence="2">Belongs to the SNF2/RAD54 helicase family.</text>
</comment>
<evidence type="ECO:0000256" key="4">
    <source>
        <dbReference type="ARBA" id="ARBA00022741"/>
    </source>
</evidence>
<dbReference type="PANTHER" id="PTHR45626:SF11">
    <property type="entry name" value="FAMILY HELICASE, PUTATIVE (AFU_ORTHOLOGUE AFUA_5G06590)-RELATED"/>
    <property type="match status" value="1"/>
</dbReference>
<keyword evidence="17" id="KW-1185">Reference proteome</keyword>
<sequence>MSAIQSTESYNSEQQLLPIALGPYGFELLSTATVRIILDDIPGMLSTEGVQTTSQGREYARTPKQPRTAQNPHPSRTATGSSQHDALVIDSDDDNDASLEAPDSTQGYNEQQYNYSMYGMLHNKIVGVRYYNGYATVGEMVICRREPQNQYDRNAIQVLNVQGQQIGHVPKTWAAKLAKYMDNRSLLVEAHITGAKGQFDCPIEIRLYGTNEPVERENLLAQMREDKLPVGHAADRKRKEAAAQKERQRLAKEAAKRAKKNGGAVVGVGDGQDWENGMSEYMAGSSQSDGMGPGPSLEDIIGGSERFNPRNFENVVEEFGVKEQDLAAMPKAAQPEAIQTKMHPFQLQGLQWMLDKESPQLPAQGTKDIVQLWQRHSRMPNAFTNLATNYSVTNPKLASGGILADDMGLGKTIQVISLIMADKALGYRVLEAADATLILAPVSVMSNWSTQMKRHIKPEHALRIMFWHGTRKEPITPKQIENYDVVISTYESISSDWYSQKSTALPRKSGPFSITWRRIILDEGHNIRNPKAKKTIAVSNLLAQSRWSLTGTPIINNLKDLYSQVRFLRLSGGLDSFEIFHGAISRPVLAGDPQGNKALQLLMGGICLRRKKEMSFIDLRLPELSEYVHKFKLHPHEQEKYDALEAQAKGTLDIYKKNIGNHKAFDTYRHLLEVLLRMRQLCNHWQLVGEERLDSILKQLEAEGVVDLTAENKEALQKMLQLSIDSQEDCPICFDTYKDPVITKCAHIFCTPCLERVIELQGKCPMCRAELESFGSTTVKPAAETSAKPEPTAKSEADKASLEKNTSSKVEQLLQILAASAKDKSNKTIIFSQWTSFLDLIQVHIAAAGYKYTRIDGSMNAISRDSALEALDNDPDTTIMLASLSVCSLGLNLVAANQVIMADSWWAPAIEDQAVDRVHRLGQKRETTVFRLVVKDSVEERVLGIQSDKRRLMAMAFAEKEGGKKKNVRSGGLGDLTRLLGESGANNNAHSSSNTGGSTGDSGGGSAGASNSRRRAKKR</sequence>
<comment type="subcellular location">
    <subcellularLocation>
        <location evidence="1">Nucleus</location>
    </subcellularLocation>
</comment>
<dbReference type="PROSITE" id="PS50089">
    <property type="entry name" value="ZF_RING_2"/>
    <property type="match status" value="1"/>
</dbReference>
<evidence type="ECO:0000256" key="2">
    <source>
        <dbReference type="ARBA" id="ARBA00007025"/>
    </source>
</evidence>
<dbReference type="PROSITE" id="PS00518">
    <property type="entry name" value="ZF_RING_1"/>
    <property type="match status" value="1"/>
</dbReference>
<dbReference type="InterPro" id="IPR014001">
    <property type="entry name" value="Helicase_ATP-bd"/>
</dbReference>
<dbReference type="Pfam" id="PF08797">
    <property type="entry name" value="HIRAN"/>
    <property type="match status" value="1"/>
</dbReference>
<feature type="region of interest" description="Disordered" evidence="12">
    <location>
        <begin position="961"/>
        <end position="1019"/>
    </location>
</feature>
<evidence type="ECO:0000256" key="3">
    <source>
        <dbReference type="ARBA" id="ARBA00022723"/>
    </source>
</evidence>
<evidence type="ECO:0000259" key="15">
    <source>
        <dbReference type="PROSITE" id="PS51194"/>
    </source>
</evidence>
<evidence type="ECO:0000256" key="11">
    <source>
        <dbReference type="PROSITE-ProRule" id="PRU00175"/>
    </source>
</evidence>
<dbReference type="CDD" id="cd18008">
    <property type="entry name" value="DEXDc_SHPRH-like"/>
    <property type="match status" value="1"/>
</dbReference>
<comment type="caution">
    <text evidence="16">The sequence shown here is derived from an EMBL/GenBank/DDBJ whole genome shotgun (WGS) entry which is preliminary data.</text>
</comment>
<evidence type="ECO:0000259" key="14">
    <source>
        <dbReference type="PROSITE" id="PS51192"/>
    </source>
</evidence>
<evidence type="ECO:0000259" key="13">
    <source>
        <dbReference type="PROSITE" id="PS50089"/>
    </source>
</evidence>
<evidence type="ECO:0000256" key="7">
    <source>
        <dbReference type="ARBA" id="ARBA00022806"/>
    </source>
</evidence>
<dbReference type="InterPro" id="IPR017907">
    <property type="entry name" value="Znf_RING_CS"/>
</dbReference>
<accession>A0ABR3S490</accession>
<dbReference type="CDD" id="cd18793">
    <property type="entry name" value="SF2_C_SNF"/>
    <property type="match status" value="1"/>
</dbReference>
<dbReference type="PROSITE" id="PS51194">
    <property type="entry name" value="HELICASE_CTER"/>
    <property type="match status" value="1"/>
</dbReference>
<evidence type="ECO:0000313" key="17">
    <source>
        <dbReference type="Proteomes" id="UP001521222"/>
    </source>
</evidence>
<keyword evidence="9" id="KW-0067">ATP-binding</keyword>
<dbReference type="InterPro" id="IPR014905">
    <property type="entry name" value="HIRAN"/>
</dbReference>
<dbReference type="SMART" id="SM00490">
    <property type="entry name" value="HELICc"/>
    <property type="match status" value="1"/>
</dbReference>
<dbReference type="Proteomes" id="UP001521222">
    <property type="component" value="Unassembled WGS sequence"/>
</dbReference>
<evidence type="ECO:0000256" key="5">
    <source>
        <dbReference type="ARBA" id="ARBA00022771"/>
    </source>
</evidence>
<evidence type="ECO:0000256" key="6">
    <source>
        <dbReference type="ARBA" id="ARBA00022801"/>
    </source>
</evidence>
<evidence type="ECO:0000313" key="16">
    <source>
        <dbReference type="EMBL" id="KAL1611052.1"/>
    </source>
</evidence>
<reference evidence="16 17" key="1">
    <citation type="submission" date="2024-02" db="EMBL/GenBank/DDBJ databases">
        <title>De novo assembly and annotation of 12 fungi associated with fruit tree decline syndrome in Ontario, Canada.</title>
        <authorList>
            <person name="Sulman M."/>
            <person name="Ellouze W."/>
            <person name="Ilyukhin E."/>
        </authorList>
    </citation>
    <scope>NUCLEOTIDE SEQUENCE [LARGE SCALE GENOMIC DNA]</scope>
    <source>
        <strain evidence="16 17">M97-236</strain>
    </source>
</reference>
<keyword evidence="4" id="KW-0547">Nucleotide-binding</keyword>
<evidence type="ECO:0000256" key="8">
    <source>
        <dbReference type="ARBA" id="ARBA00022833"/>
    </source>
</evidence>
<dbReference type="InterPro" id="IPR001841">
    <property type="entry name" value="Znf_RING"/>
</dbReference>
<feature type="compositionally biased region" description="Polar residues" evidence="12">
    <location>
        <begin position="65"/>
        <end position="84"/>
    </location>
</feature>
<keyword evidence="10" id="KW-0539">Nucleus</keyword>
<feature type="region of interest" description="Disordered" evidence="12">
    <location>
        <begin position="47"/>
        <end position="108"/>
    </location>
</feature>
<feature type="domain" description="Helicase C-terminal" evidence="15">
    <location>
        <begin position="812"/>
        <end position="963"/>
    </location>
</feature>
<dbReference type="Pfam" id="PF13923">
    <property type="entry name" value="zf-C3HC4_2"/>
    <property type="match status" value="1"/>
</dbReference>
<feature type="compositionally biased region" description="Gly residues" evidence="12">
    <location>
        <begin position="997"/>
        <end position="1007"/>
    </location>
</feature>
<evidence type="ECO:0000256" key="9">
    <source>
        <dbReference type="ARBA" id="ARBA00022840"/>
    </source>
</evidence>
<dbReference type="SUPFAM" id="SSF57850">
    <property type="entry name" value="RING/U-box"/>
    <property type="match status" value="1"/>
</dbReference>
<dbReference type="SMART" id="SM00487">
    <property type="entry name" value="DEXDc"/>
    <property type="match status" value="1"/>
</dbReference>
<dbReference type="Pfam" id="PF00271">
    <property type="entry name" value="Helicase_C"/>
    <property type="match status" value="1"/>
</dbReference>
<proteinExistence type="inferred from homology"/>
<feature type="compositionally biased region" description="Basic and acidic residues" evidence="12">
    <location>
        <begin position="791"/>
        <end position="802"/>
    </location>
</feature>
<dbReference type="Gene3D" id="3.40.50.300">
    <property type="entry name" value="P-loop containing nucleotide triphosphate hydrolases"/>
    <property type="match status" value="1"/>
</dbReference>
<dbReference type="InterPro" id="IPR050628">
    <property type="entry name" value="SNF2_RAD54_helicase_TF"/>
</dbReference>
<dbReference type="Pfam" id="PF00176">
    <property type="entry name" value="SNF2-rel_dom"/>
    <property type="match status" value="1"/>
</dbReference>
<dbReference type="InterPro" id="IPR013083">
    <property type="entry name" value="Znf_RING/FYVE/PHD"/>
</dbReference>
<organism evidence="16 17">
    <name type="scientific">Nothophoma quercina</name>
    <dbReference type="NCBI Taxonomy" id="749835"/>
    <lineage>
        <taxon>Eukaryota</taxon>
        <taxon>Fungi</taxon>
        <taxon>Dikarya</taxon>
        <taxon>Ascomycota</taxon>
        <taxon>Pezizomycotina</taxon>
        <taxon>Dothideomycetes</taxon>
        <taxon>Pleosporomycetidae</taxon>
        <taxon>Pleosporales</taxon>
        <taxon>Pleosporineae</taxon>
        <taxon>Didymellaceae</taxon>
        <taxon>Nothophoma</taxon>
    </lineage>
</organism>
<feature type="domain" description="RING-type" evidence="13">
    <location>
        <begin position="730"/>
        <end position="768"/>
    </location>
</feature>
<feature type="compositionally biased region" description="Low complexity" evidence="12">
    <location>
        <begin position="981"/>
        <end position="996"/>
    </location>
</feature>
<gene>
    <name evidence="16" type="ORF">SLS59_000689</name>
</gene>
<dbReference type="Gene3D" id="3.40.50.10810">
    <property type="entry name" value="Tandem AAA-ATPase domain"/>
    <property type="match status" value="1"/>
</dbReference>
<dbReference type="Gene3D" id="3.30.70.2330">
    <property type="match status" value="1"/>
</dbReference>
<keyword evidence="8" id="KW-0862">Zinc</keyword>
<feature type="region of interest" description="Disordered" evidence="12">
    <location>
        <begin position="778"/>
        <end position="804"/>
    </location>
</feature>
<dbReference type="InterPro" id="IPR001650">
    <property type="entry name" value="Helicase_C-like"/>
</dbReference>
<dbReference type="PROSITE" id="PS51192">
    <property type="entry name" value="HELICASE_ATP_BIND_1"/>
    <property type="match status" value="1"/>
</dbReference>
<feature type="domain" description="Helicase ATP-binding" evidence="14">
    <location>
        <begin position="392"/>
        <end position="571"/>
    </location>
</feature>
<keyword evidence="3" id="KW-0479">Metal-binding</keyword>
<evidence type="ECO:0000256" key="10">
    <source>
        <dbReference type="ARBA" id="ARBA00023242"/>
    </source>
</evidence>
<dbReference type="InterPro" id="IPR000330">
    <property type="entry name" value="SNF2_N"/>
</dbReference>
<name>A0ABR3S490_9PLEO</name>
<evidence type="ECO:0000256" key="1">
    <source>
        <dbReference type="ARBA" id="ARBA00004123"/>
    </source>
</evidence>